<comment type="caution">
    <text evidence="1">The sequence shown here is derived from an EMBL/GenBank/DDBJ whole genome shotgun (WGS) entry which is preliminary data.</text>
</comment>
<evidence type="ECO:0000313" key="2">
    <source>
        <dbReference type="Proteomes" id="UP001230649"/>
    </source>
</evidence>
<gene>
    <name evidence="1" type="ORF">QFC20_006523</name>
</gene>
<proteinExistence type="predicted"/>
<sequence>MSTVGKADGAEEGPDDAGISGDSVFHAIGSVDFPWAFPPDAMHLFFENIMKQLLAAWEGEYKKGTAEDRAGDKFVITKEDWQTISKDIIRSNATVPAQIARHINAPLETRSSWTAETYAYFLMFLGPIVMADRLKEPYYKHFLKLSEICREVTKLAISRERVVSLKRDIGEWVVQFESNRQVSQINIVLTTLDVNRRKSFKTWETGITAQEEDDEDGPSATEAKQGIFSDPIDFDLTAGT</sequence>
<protein>
    <submittedName>
        <fullName evidence="1">Uncharacterized protein</fullName>
    </submittedName>
</protein>
<evidence type="ECO:0000313" key="1">
    <source>
        <dbReference type="EMBL" id="KAJ9095922.1"/>
    </source>
</evidence>
<dbReference type="Proteomes" id="UP001230649">
    <property type="component" value="Unassembled WGS sequence"/>
</dbReference>
<name>A0ACC2VAB9_9TREE</name>
<keyword evidence="2" id="KW-1185">Reference proteome</keyword>
<reference evidence="1" key="1">
    <citation type="submission" date="2023-04" db="EMBL/GenBank/DDBJ databases">
        <title>Draft Genome sequencing of Naganishia species isolated from polar environments using Oxford Nanopore Technology.</title>
        <authorList>
            <person name="Leo P."/>
            <person name="Venkateswaran K."/>
        </authorList>
    </citation>
    <scope>NUCLEOTIDE SEQUENCE</scope>
    <source>
        <strain evidence="1">MNA-CCFEE 5262</strain>
    </source>
</reference>
<accession>A0ACC2VAB9</accession>
<organism evidence="1 2">
    <name type="scientific">Naganishia adeliensis</name>
    <dbReference type="NCBI Taxonomy" id="92952"/>
    <lineage>
        <taxon>Eukaryota</taxon>
        <taxon>Fungi</taxon>
        <taxon>Dikarya</taxon>
        <taxon>Basidiomycota</taxon>
        <taxon>Agaricomycotina</taxon>
        <taxon>Tremellomycetes</taxon>
        <taxon>Filobasidiales</taxon>
        <taxon>Filobasidiaceae</taxon>
        <taxon>Naganishia</taxon>
    </lineage>
</organism>
<dbReference type="EMBL" id="JASBWS010000118">
    <property type="protein sequence ID" value="KAJ9095922.1"/>
    <property type="molecule type" value="Genomic_DNA"/>
</dbReference>